<proteinExistence type="predicted"/>
<dbReference type="InterPro" id="IPR027417">
    <property type="entry name" value="P-loop_NTPase"/>
</dbReference>
<dbReference type="PANTHER" id="PTHR43581:SF4">
    <property type="entry name" value="ATP_GTP PHOSPHATASE"/>
    <property type="match status" value="1"/>
</dbReference>
<gene>
    <name evidence="3" type="ORF">E1B03_11200</name>
</gene>
<sequence>MKINTVRIENFRSFNDETITLDDYTCFVGCNGAGKSTLQNALNVFFRQYKDSKTDLSKLSVDDFHHRDTSKPIQITVEFTNLSKEAVDELSAYVRHDKLIITAKAEYDEKTQRAEVKQYGNRLVISDFRVWFDAEKSGSKVDELKVIYNTIKLKYNDLPAPTTKAAMQSALNLFESQNLELCELVPSEDQFYGVSKGANRLANYIQWVYVPASKDISEEGDESKNSALGQLLLRAVRTKVNFDTKIEEMKNKLLLEYQSMLEGEQGALLELSNSIESKLKIWSTPGSSAKIIWKKDSEKSVKVEVPLATIQIGENGFLSELCRFGHGMQRSYMLSLLQELSTNGDDNAPTLVMAIEEPELYQHPPQARYLSELLQELSTNNNQIIVCSHSPYFIPGDDFPKIRLVLMDGEPKRSLIKSVTYQKISDMLASAGEKNISEKGIQAKMFPSLRPELSEMFFAKRLVFVEGIEDVAYITTYLHLTDNYNRFRAMGFHIIPVHGKSELIKPIAIAKLLDIPHYVVCDADTDKTREHEVIQAKKENKIILSFNNIESDGWPTSDIYSKNITMWKCNLTHVIEQEFGGGYKQHEDKAAAYYNNAGGLKKNPLAISKALEFAWGAGLRSKQIQELIDRIIA</sequence>
<feature type="domain" description="OLD protein-like TOPRIM" evidence="2">
    <location>
        <begin position="457"/>
        <end position="524"/>
    </location>
</feature>
<evidence type="ECO:0000259" key="2">
    <source>
        <dbReference type="Pfam" id="PF20469"/>
    </source>
</evidence>
<reference evidence="3 4" key="1">
    <citation type="submission" date="2019-03" db="EMBL/GenBank/DDBJ databases">
        <title>Complete genome sequence of an arsenate-respiring bacteria, Citrobacter sp. LY-1.</title>
        <authorList>
            <person name="Wang H."/>
            <person name="Liu Y."/>
            <person name="Li Q."/>
            <person name="Huang J."/>
        </authorList>
    </citation>
    <scope>NUCLEOTIDE SEQUENCE [LARGE SCALE GENOMIC DNA]</scope>
    <source>
        <strain evidence="3 4">LY-1</strain>
    </source>
</reference>
<feature type="domain" description="Endonuclease GajA/Old nuclease/RecF-like AAA" evidence="1">
    <location>
        <begin position="1"/>
        <end position="394"/>
    </location>
</feature>
<dbReference type="AlphaFoldDB" id="A0A4P6WMN1"/>
<dbReference type="EMBL" id="CP037864">
    <property type="protein sequence ID" value="QBM22965.1"/>
    <property type="molecule type" value="Genomic_DNA"/>
</dbReference>
<dbReference type="KEGG" id="cars:E1B03_11200"/>
<organism evidence="3 4">
    <name type="scientific">Citrobacter arsenatis</name>
    <dbReference type="NCBI Taxonomy" id="2546350"/>
    <lineage>
        <taxon>Bacteria</taxon>
        <taxon>Pseudomonadati</taxon>
        <taxon>Pseudomonadota</taxon>
        <taxon>Gammaproteobacteria</taxon>
        <taxon>Enterobacterales</taxon>
        <taxon>Enterobacteriaceae</taxon>
        <taxon>Citrobacter</taxon>
    </lineage>
</organism>
<protein>
    <submittedName>
        <fullName evidence="3">DUF2813 domain-containing protein</fullName>
    </submittedName>
</protein>
<name>A0A4P6WMN1_9ENTR</name>
<dbReference type="PANTHER" id="PTHR43581">
    <property type="entry name" value="ATP/GTP PHOSPHATASE"/>
    <property type="match status" value="1"/>
</dbReference>
<dbReference type="RefSeq" id="WP_133086215.1">
    <property type="nucleotide sequence ID" value="NZ_CP037864.1"/>
</dbReference>
<dbReference type="Proteomes" id="UP000293850">
    <property type="component" value="Chromosome"/>
</dbReference>
<accession>A0A4P6WMN1</accession>
<evidence type="ECO:0000259" key="1">
    <source>
        <dbReference type="Pfam" id="PF13175"/>
    </source>
</evidence>
<evidence type="ECO:0000313" key="4">
    <source>
        <dbReference type="Proteomes" id="UP000293850"/>
    </source>
</evidence>
<dbReference type="InterPro" id="IPR051396">
    <property type="entry name" value="Bact_Antivir_Def_Nuclease"/>
</dbReference>
<dbReference type="Pfam" id="PF13175">
    <property type="entry name" value="AAA_15"/>
    <property type="match status" value="1"/>
</dbReference>
<dbReference type="Pfam" id="PF20469">
    <property type="entry name" value="OLD-like_TOPRIM"/>
    <property type="match status" value="1"/>
</dbReference>
<dbReference type="SUPFAM" id="SSF52540">
    <property type="entry name" value="P-loop containing nucleoside triphosphate hydrolases"/>
    <property type="match status" value="1"/>
</dbReference>
<evidence type="ECO:0000313" key="3">
    <source>
        <dbReference type="EMBL" id="QBM22965.1"/>
    </source>
</evidence>
<dbReference type="InterPro" id="IPR034139">
    <property type="entry name" value="TOPRIM_OLD"/>
</dbReference>
<dbReference type="InterPro" id="IPR041685">
    <property type="entry name" value="AAA_GajA/Old/RecF-like"/>
</dbReference>
<keyword evidence="4" id="KW-1185">Reference proteome</keyword>
<dbReference type="Gene3D" id="3.40.50.300">
    <property type="entry name" value="P-loop containing nucleotide triphosphate hydrolases"/>
    <property type="match status" value="1"/>
</dbReference>